<protein>
    <recommendedName>
        <fullName evidence="4">Dolichyl-phosphate-mannose-protein mannosyltransferase</fullName>
    </recommendedName>
</protein>
<dbReference type="Proteomes" id="UP000264006">
    <property type="component" value="Chromosome"/>
</dbReference>
<evidence type="ECO:0008006" key="4">
    <source>
        <dbReference type="Google" id="ProtNLM"/>
    </source>
</evidence>
<feature type="transmembrane region" description="Helical" evidence="1">
    <location>
        <begin position="467"/>
        <end position="491"/>
    </location>
</feature>
<dbReference type="KEGG" id="euz:DVS28_a3727"/>
<feature type="transmembrane region" description="Helical" evidence="1">
    <location>
        <begin position="322"/>
        <end position="340"/>
    </location>
</feature>
<keyword evidence="1" id="KW-0472">Membrane</keyword>
<feature type="transmembrane region" description="Helical" evidence="1">
    <location>
        <begin position="104"/>
        <end position="125"/>
    </location>
</feature>
<keyword evidence="3" id="KW-1185">Reference proteome</keyword>
<reference evidence="2 3" key="1">
    <citation type="submission" date="2018-09" db="EMBL/GenBank/DDBJ databases">
        <title>Complete genome sequence of Euzebya sp. DY32-46 isolated from seawater of Pacific Ocean.</title>
        <authorList>
            <person name="Xu L."/>
            <person name="Wu Y.-H."/>
            <person name="Xu X.-W."/>
        </authorList>
    </citation>
    <scope>NUCLEOTIDE SEQUENCE [LARGE SCALE GENOMIC DNA]</scope>
    <source>
        <strain evidence="2 3">DY32-46</strain>
    </source>
</reference>
<feature type="transmembrane region" description="Helical" evidence="1">
    <location>
        <begin position="394"/>
        <end position="413"/>
    </location>
</feature>
<feature type="transmembrane region" description="Helical" evidence="1">
    <location>
        <begin position="245"/>
        <end position="265"/>
    </location>
</feature>
<dbReference type="OrthoDB" id="3213793at2"/>
<evidence type="ECO:0000313" key="2">
    <source>
        <dbReference type="EMBL" id="AXV08400.1"/>
    </source>
</evidence>
<gene>
    <name evidence="2" type="ORF">DVS28_a3727</name>
</gene>
<evidence type="ECO:0000256" key="1">
    <source>
        <dbReference type="SAM" id="Phobius"/>
    </source>
</evidence>
<dbReference type="EMBL" id="CP031165">
    <property type="protein sequence ID" value="AXV08400.1"/>
    <property type="molecule type" value="Genomic_DNA"/>
</dbReference>
<keyword evidence="1" id="KW-0812">Transmembrane</keyword>
<keyword evidence="1" id="KW-1133">Transmembrane helix</keyword>
<evidence type="ECO:0000313" key="3">
    <source>
        <dbReference type="Proteomes" id="UP000264006"/>
    </source>
</evidence>
<proteinExistence type="predicted"/>
<name>A0A346Y1Q3_9ACTN</name>
<feature type="transmembrane region" description="Helical" evidence="1">
    <location>
        <begin position="145"/>
        <end position="167"/>
    </location>
</feature>
<accession>A0A346Y1Q3</accession>
<feature type="transmembrane region" description="Helical" evidence="1">
    <location>
        <begin position="361"/>
        <end position="382"/>
    </location>
</feature>
<organism evidence="2 3">
    <name type="scientific">Euzebya pacifica</name>
    <dbReference type="NCBI Taxonomy" id="1608957"/>
    <lineage>
        <taxon>Bacteria</taxon>
        <taxon>Bacillati</taxon>
        <taxon>Actinomycetota</taxon>
        <taxon>Nitriliruptoria</taxon>
        <taxon>Euzebyales</taxon>
    </lineage>
</organism>
<dbReference type="AlphaFoldDB" id="A0A346Y1Q3"/>
<feature type="transmembrane region" description="Helical" evidence="1">
    <location>
        <begin position="198"/>
        <end position="224"/>
    </location>
</feature>
<sequence length="549" mass="58086">MALAALLGVAHLAVVPTFWPVDETAHVAYATVLVEHGRVPSIDEPIPRDLRQPGLSQRLYWERDQGRLGRMDIWTANHPPLPYAIQGVALRLGDGLIGRGGGMALARLTSTAWLVLGVWATGVLAGRLAQPVRGRARRRWGPKPIGALAATTVAVTPTLSHLAGVVFNDTAGFAMTTCCLLLGVETTLRGPGRRTLPLLALLTAAGGLTRVTVLPAVGLMWLLVAYGWWRTAPADRPILRPRQALWGLAVLPPAAFWIGNVVRYGDPTASTWLLEKFHRDLNEPLATLLGSRTVWLRLWDRMLSDLTTGHWAGGLRADLTEAVLVAGLIGAGLGLARWVRGPRPAPSRTRRHSPADRLRRNPVAVCWAACVALVAFLALAALEFHASGGSLHGRYGIGGMAVVATGIVVLLAAAGRIGRLAATLVPAVLMAVNGLLLAAVINDHSATWRRPGIEIDLPRLTGDAGPALAAALFLLATGLLVATLVAGPGTVPAATVRRARRVLADPARRGLPNRALPGRVLPGRVPTGRVVQLDEDGQPISASKRSAAV</sequence>
<feature type="transmembrane region" description="Helical" evidence="1">
    <location>
        <begin position="420"/>
        <end position="441"/>
    </location>
</feature>